<reference evidence="3" key="1">
    <citation type="submission" date="2022-07" db="EMBL/GenBank/DDBJ databases">
        <title>Genome Sequence of Leucocoprinus birnbaumii.</title>
        <authorList>
            <person name="Buettner E."/>
        </authorList>
    </citation>
    <scope>NUCLEOTIDE SEQUENCE</scope>
    <source>
        <strain evidence="3">VT141</strain>
    </source>
</reference>
<keyword evidence="2" id="KW-0812">Transmembrane</keyword>
<feature type="region of interest" description="Disordered" evidence="1">
    <location>
        <begin position="211"/>
        <end position="236"/>
    </location>
</feature>
<name>A0AAD5VZ46_9AGAR</name>
<comment type="caution">
    <text evidence="3">The sequence shown here is derived from an EMBL/GenBank/DDBJ whole genome shotgun (WGS) entry which is preliminary data.</text>
</comment>
<accession>A0AAD5VZ46</accession>
<keyword evidence="2" id="KW-1133">Transmembrane helix</keyword>
<protein>
    <submittedName>
        <fullName evidence="3">Uncharacterized protein</fullName>
    </submittedName>
</protein>
<evidence type="ECO:0000313" key="3">
    <source>
        <dbReference type="EMBL" id="KAJ3573557.1"/>
    </source>
</evidence>
<dbReference type="AlphaFoldDB" id="A0AAD5VZ46"/>
<feature type="transmembrane region" description="Helical" evidence="2">
    <location>
        <begin position="132"/>
        <end position="157"/>
    </location>
</feature>
<gene>
    <name evidence="3" type="ORF">NP233_g2371</name>
</gene>
<sequence length="261" mass="27799">MFPIPVHAVPLWKRGLAGLFGDGDDNLAQSTPDFNPLPEVSLAAVTQLETAATSTTKIRTTAHTSRGSTTAATSSNSPLSSTTESSFATASTVISVLTAATGSTTGTMTATSTPIVPEAPSTSAEEATQWKVIGIGIITVGLIATVILSIIFFDSWWNFLCDIFCGRRRKRGKNQGQETMVPDFGTRDWEFKLANEDGHRYPTMSSLADIAEGQGRKPPGEFRSAPTSSTELLSPRPPFLLDVDFAQASSGEPLARKNSTR</sequence>
<keyword evidence="2" id="KW-0472">Membrane</keyword>
<evidence type="ECO:0000256" key="2">
    <source>
        <dbReference type="SAM" id="Phobius"/>
    </source>
</evidence>
<proteinExistence type="predicted"/>
<dbReference type="Proteomes" id="UP001213000">
    <property type="component" value="Unassembled WGS sequence"/>
</dbReference>
<keyword evidence="4" id="KW-1185">Reference proteome</keyword>
<dbReference type="EMBL" id="JANIEX010000099">
    <property type="protein sequence ID" value="KAJ3573557.1"/>
    <property type="molecule type" value="Genomic_DNA"/>
</dbReference>
<evidence type="ECO:0000256" key="1">
    <source>
        <dbReference type="SAM" id="MobiDB-lite"/>
    </source>
</evidence>
<feature type="region of interest" description="Disordered" evidence="1">
    <location>
        <begin position="54"/>
        <end position="82"/>
    </location>
</feature>
<evidence type="ECO:0000313" key="4">
    <source>
        <dbReference type="Proteomes" id="UP001213000"/>
    </source>
</evidence>
<organism evidence="3 4">
    <name type="scientific">Leucocoprinus birnbaumii</name>
    <dbReference type="NCBI Taxonomy" id="56174"/>
    <lineage>
        <taxon>Eukaryota</taxon>
        <taxon>Fungi</taxon>
        <taxon>Dikarya</taxon>
        <taxon>Basidiomycota</taxon>
        <taxon>Agaricomycotina</taxon>
        <taxon>Agaricomycetes</taxon>
        <taxon>Agaricomycetidae</taxon>
        <taxon>Agaricales</taxon>
        <taxon>Agaricineae</taxon>
        <taxon>Agaricaceae</taxon>
        <taxon>Leucocoprinus</taxon>
    </lineage>
</organism>